<proteinExistence type="predicted"/>
<keyword evidence="3" id="KW-1185">Reference proteome</keyword>
<evidence type="ECO:0000256" key="1">
    <source>
        <dbReference type="SAM" id="MobiDB-lite"/>
    </source>
</evidence>
<comment type="caution">
    <text evidence="2">The sequence shown here is derived from an EMBL/GenBank/DDBJ whole genome shotgun (WGS) entry which is preliminary data.</text>
</comment>
<feature type="compositionally biased region" description="Pro residues" evidence="1">
    <location>
        <begin position="98"/>
        <end position="107"/>
    </location>
</feature>
<evidence type="ECO:0000313" key="3">
    <source>
        <dbReference type="Proteomes" id="UP000247409"/>
    </source>
</evidence>
<dbReference type="EMBL" id="NBIV01000122">
    <property type="protein sequence ID" value="PXF43531.1"/>
    <property type="molecule type" value="Genomic_DNA"/>
</dbReference>
<organism evidence="2 3">
    <name type="scientific">Gracilariopsis chorda</name>
    <dbReference type="NCBI Taxonomy" id="448386"/>
    <lineage>
        <taxon>Eukaryota</taxon>
        <taxon>Rhodophyta</taxon>
        <taxon>Florideophyceae</taxon>
        <taxon>Rhodymeniophycidae</taxon>
        <taxon>Gracilariales</taxon>
        <taxon>Gracilariaceae</taxon>
        <taxon>Gracilariopsis</taxon>
    </lineage>
</organism>
<reference evidence="2 3" key="1">
    <citation type="journal article" date="2018" name="Mol. Biol. Evol.">
        <title>Analysis of the draft genome of the red seaweed Gracilariopsis chorda provides insights into genome size evolution in Rhodophyta.</title>
        <authorList>
            <person name="Lee J."/>
            <person name="Yang E.C."/>
            <person name="Graf L."/>
            <person name="Yang J.H."/>
            <person name="Qiu H."/>
            <person name="Zel Zion U."/>
            <person name="Chan C.X."/>
            <person name="Stephens T.G."/>
            <person name="Weber A.P.M."/>
            <person name="Boo G.H."/>
            <person name="Boo S.M."/>
            <person name="Kim K.M."/>
            <person name="Shin Y."/>
            <person name="Jung M."/>
            <person name="Lee S.J."/>
            <person name="Yim H.S."/>
            <person name="Lee J.H."/>
            <person name="Bhattacharya D."/>
            <person name="Yoon H.S."/>
        </authorList>
    </citation>
    <scope>NUCLEOTIDE SEQUENCE [LARGE SCALE GENOMIC DNA]</scope>
    <source>
        <strain evidence="2 3">SKKU-2015</strain>
        <tissue evidence="2">Whole body</tissue>
    </source>
</reference>
<feature type="compositionally biased region" description="Polar residues" evidence="1">
    <location>
        <begin position="24"/>
        <end position="58"/>
    </location>
</feature>
<feature type="compositionally biased region" description="Polar residues" evidence="1">
    <location>
        <begin position="68"/>
        <end position="83"/>
    </location>
</feature>
<sequence>MGSGRKLFKALAAGVEKLTEAVNQQNVESTSASLPQQNQPSWQGNTSPTPAQQHTFPSPSGAHYNVGEPNQQLDEAAATNQYPGPSPAAKTMTYPGQAPAPPPPTHEPTPASSAPHRNPASSTRDDEEKKKFIISTQRQLWSMVCEMLGTQPPLVKLSDSGSASFYWANEDELALSVYRVYNHVITGGTSPHQRRATVERLSTESWRNDARVSSSVRQLEAELAVLIVSFASYREMVDVMYRTSKRAAEMQQKQTESASAQQSAAAAATARIEQDRARIDAIMQQAERDRVKIGQITGAVPMYYTNGVPHYGGVHF</sequence>
<protein>
    <submittedName>
        <fullName evidence="2">Uncharacterized protein</fullName>
    </submittedName>
</protein>
<evidence type="ECO:0000313" key="2">
    <source>
        <dbReference type="EMBL" id="PXF43531.1"/>
    </source>
</evidence>
<gene>
    <name evidence="2" type="ORF">BWQ96_06732</name>
</gene>
<feature type="region of interest" description="Disordered" evidence="1">
    <location>
        <begin position="24"/>
        <end position="130"/>
    </location>
</feature>
<dbReference type="AlphaFoldDB" id="A0A2V3IN74"/>
<name>A0A2V3IN74_9FLOR</name>
<accession>A0A2V3IN74</accession>
<dbReference type="Proteomes" id="UP000247409">
    <property type="component" value="Unassembled WGS sequence"/>
</dbReference>